<protein>
    <submittedName>
        <fullName evidence="10">Urea ABC transporter permease subunit UrtB</fullName>
    </submittedName>
</protein>
<feature type="transmembrane region" description="Helical" evidence="9">
    <location>
        <begin position="98"/>
        <end position="120"/>
    </location>
</feature>
<dbReference type="AlphaFoldDB" id="A0A7Y2LZS7"/>
<dbReference type="InterPro" id="IPR017779">
    <property type="entry name" value="ABC_UrtB_bac"/>
</dbReference>
<dbReference type="GO" id="GO:0005886">
    <property type="term" value="C:plasma membrane"/>
    <property type="evidence" value="ECO:0007669"/>
    <property type="project" value="UniProtKB-SubCell"/>
</dbReference>
<feature type="transmembrane region" description="Helical" evidence="9">
    <location>
        <begin position="264"/>
        <end position="282"/>
    </location>
</feature>
<feature type="transmembrane region" description="Helical" evidence="9">
    <location>
        <begin position="242"/>
        <end position="258"/>
    </location>
</feature>
<evidence type="ECO:0000256" key="9">
    <source>
        <dbReference type="SAM" id="Phobius"/>
    </source>
</evidence>
<evidence type="ECO:0000256" key="3">
    <source>
        <dbReference type="ARBA" id="ARBA00022475"/>
    </source>
</evidence>
<keyword evidence="3" id="KW-1003">Cell membrane</keyword>
<gene>
    <name evidence="10" type="primary">urtB</name>
    <name evidence="10" type="ORF">HLA99_06785</name>
</gene>
<keyword evidence="5" id="KW-0029">Amino-acid transport</keyword>
<dbReference type="PANTHER" id="PTHR11795:SF447">
    <property type="entry name" value="ABC TRANSPORTER PERMEASE PROTEIN"/>
    <property type="match status" value="1"/>
</dbReference>
<evidence type="ECO:0000256" key="5">
    <source>
        <dbReference type="ARBA" id="ARBA00022970"/>
    </source>
</evidence>
<accession>A0A7Y2LZS7</accession>
<dbReference type="CDD" id="cd06582">
    <property type="entry name" value="TM_PBP1_LivH_like"/>
    <property type="match status" value="1"/>
</dbReference>
<feature type="transmembrane region" description="Helical" evidence="9">
    <location>
        <begin position="194"/>
        <end position="214"/>
    </location>
</feature>
<evidence type="ECO:0000313" key="10">
    <source>
        <dbReference type="EMBL" id="NNH03557.1"/>
    </source>
</evidence>
<comment type="caution">
    <text evidence="10">The sequence shown here is derived from an EMBL/GenBank/DDBJ whole genome shotgun (WGS) entry which is preliminary data.</text>
</comment>
<evidence type="ECO:0000256" key="8">
    <source>
        <dbReference type="ARBA" id="ARBA00037998"/>
    </source>
</evidence>
<dbReference type="PANTHER" id="PTHR11795">
    <property type="entry name" value="BRANCHED-CHAIN AMINO ACID TRANSPORT SYSTEM PERMEASE PROTEIN LIVH"/>
    <property type="match status" value="1"/>
</dbReference>
<comment type="subcellular location">
    <subcellularLocation>
        <location evidence="1">Cell membrane</location>
        <topology evidence="1">Multi-pass membrane protein</topology>
    </subcellularLocation>
</comment>
<feature type="transmembrane region" description="Helical" evidence="9">
    <location>
        <begin position="220"/>
        <end position="237"/>
    </location>
</feature>
<dbReference type="GO" id="GO:0022857">
    <property type="term" value="F:transmembrane transporter activity"/>
    <property type="evidence" value="ECO:0007669"/>
    <property type="project" value="InterPro"/>
</dbReference>
<feature type="transmembrane region" description="Helical" evidence="9">
    <location>
        <begin position="66"/>
        <end position="86"/>
    </location>
</feature>
<evidence type="ECO:0000256" key="1">
    <source>
        <dbReference type="ARBA" id="ARBA00004651"/>
    </source>
</evidence>
<dbReference type="RefSeq" id="WP_167037141.1">
    <property type="nucleotide sequence ID" value="NZ_BAAANA010000001.1"/>
</dbReference>
<keyword evidence="2" id="KW-0813">Transport</keyword>
<sequence>MDALIPPLLNGTAQGALLLLAALGLSLTFGQMGVINMAHGEFLMAGAFVAYLTQLIIPSSDISIPVALPLAFVVAGMLGLLLEISVIQWMYRRPLDTLLATVGVSLILQQVALQIFPAQGVPVEKPGWLDGQLGVLGYEWPLRQVFTIVLAAVCVAALAAWLKYTSFGRRIRSTVENRDLAETAGIPTRSVDRITFFVGSGFAGVAGVAASLIGGTNSQMGAQYIIPAFLVVVAGGIGQLKGTVIAAWVVGVALAYFADWTTGSLAQVLAFVLVVVFLQIRPQGLFTVRTRRLA</sequence>
<feature type="transmembrane region" description="Helical" evidence="9">
    <location>
        <begin position="12"/>
        <end position="30"/>
    </location>
</feature>
<keyword evidence="4 9" id="KW-0812">Transmembrane</keyword>
<dbReference type="EMBL" id="JABEMB010000006">
    <property type="protein sequence ID" value="NNH03557.1"/>
    <property type="molecule type" value="Genomic_DNA"/>
</dbReference>
<comment type="similarity">
    <text evidence="8">Belongs to the binding-protein-dependent transport system permease family. LivHM subfamily.</text>
</comment>
<keyword evidence="11" id="KW-1185">Reference proteome</keyword>
<keyword evidence="6 9" id="KW-1133">Transmembrane helix</keyword>
<feature type="transmembrane region" description="Helical" evidence="9">
    <location>
        <begin position="140"/>
        <end position="162"/>
    </location>
</feature>
<dbReference type="InterPro" id="IPR001851">
    <property type="entry name" value="ABC_transp_permease"/>
</dbReference>
<organism evidence="10 11">
    <name type="scientific">Microbacterium ulmi</name>
    <dbReference type="NCBI Taxonomy" id="179095"/>
    <lineage>
        <taxon>Bacteria</taxon>
        <taxon>Bacillati</taxon>
        <taxon>Actinomycetota</taxon>
        <taxon>Actinomycetes</taxon>
        <taxon>Micrococcales</taxon>
        <taxon>Microbacteriaceae</taxon>
        <taxon>Microbacterium</taxon>
    </lineage>
</organism>
<dbReference type="NCBIfam" id="TIGR03409">
    <property type="entry name" value="urea_trans_UrtB"/>
    <property type="match status" value="1"/>
</dbReference>
<evidence type="ECO:0000256" key="6">
    <source>
        <dbReference type="ARBA" id="ARBA00022989"/>
    </source>
</evidence>
<dbReference type="InterPro" id="IPR052157">
    <property type="entry name" value="BCAA_transport_permease"/>
</dbReference>
<dbReference type="Pfam" id="PF02653">
    <property type="entry name" value="BPD_transp_2"/>
    <property type="match status" value="1"/>
</dbReference>
<reference evidence="10 11" key="1">
    <citation type="submission" date="2020-05" db="EMBL/GenBank/DDBJ databases">
        <title>MicrobeNet Type strains.</title>
        <authorList>
            <person name="Nicholson A.C."/>
        </authorList>
    </citation>
    <scope>NUCLEOTIDE SEQUENCE [LARGE SCALE GENOMIC DNA]</scope>
    <source>
        <strain evidence="10 11">JCM 14282</strain>
    </source>
</reference>
<name>A0A7Y2LZS7_9MICO</name>
<dbReference type="Proteomes" id="UP000543598">
    <property type="component" value="Unassembled WGS sequence"/>
</dbReference>
<keyword evidence="7 9" id="KW-0472">Membrane</keyword>
<feature type="transmembrane region" description="Helical" evidence="9">
    <location>
        <begin position="42"/>
        <end position="60"/>
    </location>
</feature>
<evidence type="ECO:0000256" key="4">
    <source>
        <dbReference type="ARBA" id="ARBA00022692"/>
    </source>
</evidence>
<evidence type="ECO:0000313" key="11">
    <source>
        <dbReference type="Proteomes" id="UP000543598"/>
    </source>
</evidence>
<evidence type="ECO:0000256" key="7">
    <source>
        <dbReference type="ARBA" id="ARBA00023136"/>
    </source>
</evidence>
<evidence type="ECO:0000256" key="2">
    <source>
        <dbReference type="ARBA" id="ARBA00022448"/>
    </source>
</evidence>
<proteinExistence type="inferred from homology"/>
<dbReference type="GO" id="GO:0006865">
    <property type="term" value="P:amino acid transport"/>
    <property type="evidence" value="ECO:0007669"/>
    <property type="project" value="UniProtKB-KW"/>
</dbReference>